<dbReference type="Gene3D" id="3.40.50.720">
    <property type="entry name" value="NAD(P)-binding Rossmann-like Domain"/>
    <property type="match status" value="1"/>
</dbReference>
<dbReference type="Proteomes" id="UP000035996">
    <property type="component" value="Unassembled WGS sequence"/>
</dbReference>
<dbReference type="RefSeq" id="WP_048309132.1">
    <property type="nucleotide sequence ID" value="NZ_CP119526.1"/>
</dbReference>
<gene>
    <name evidence="2" type="ORF">AB986_01610</name>
</gene>
<feature type="domain" description="NAD(P)-binding" evidence="1">
    <location>
        <begin position="7"/>
        <end position="190"/>
    </location>
</feature>
<dbReference type="PANTHER" id="PTHR15020:SF50">
    <property type="entry name" value="UPF0659 PROTEIN YMR090W"/>
    <property type="match status" value="1"/>
</dbReference>
<dbReference type="InterPro" id="IPR016040">
    <property type="entry name" value="NAD(P)-bd_dom"/>
</dbReference>
<evidence type="ECO:0000313" key="2">
    <source>
        <dbReference type="EMBL" id="KMM38049.1"/>
    </source>
</evidence>
<protein>
    <submittedName>
        <fullName evidence="2">Sugar epimerase</fullName>
    </submittedName>
</protein>
<organism evidence="2 3">
    <name type="scientific">Guptibacillus hwajinpoensis</name>
    <dbReference type="NCBI Taxonomy" id="208199"/>
    <lineage>
        <taxon>Bacteria</taxon>
        <taxon>Bacillati</taxon>
        <taxon>Bacillota</taxon>
        <taxon>Bacilli</taxon>
        <taxon>Bacillales</taxon>
        <taxon>Guptibacillaceae</taxon>
        <taxon>Guptibacillus</taxon>
    </lineage>
</organism>
<dbReference type="Pfam" id="PF13460">
    <property type="entry name" value="NAD_binding_10"/>
    <property type="match status" value="1"/>
</dbReference>
<evidence type="ECO:0000259" key="1">
    <source>
        <dbReference type="Pfam" id="PF13460"/>
    </source>
</evidence>
<dbReference type="CDD" id="cd05243">
    <property type="entry name" value="SDR_a5"/>
    <property type="match status" value="1"/>
</dbReference>
<comment type="caution">
    <text evidence="2">The sequence shown here is derived from an EMBL/GenBank/DDBJ whole genome shotgun (WGS) entry which is preliminary data.</text>
</comment>
<keyword evidence="3" id="KW-1185">Reference proteome</keyword>
<dbReference type="OrthoDB" id="9803892at2"/>
<proteinExistence type="predicted"/>
<dbReference type="EMBL" id="LELK01000001">
    <property type="protein sequence ID" value="KMM38049.1"/>
    <property type="molecule type" value="Genomic_DNA"/>
</dbReference>
<evidence type="ECO:0000313" key="3">
    <source>
        <dbReference type="Proteomes" id="UP000035996"/>
    </source>
</evidence>
<sequence>MNVLVIGANGQVGHQIVNLLHDRKEHSVKALVRKEEQAAELADKGIESVVASLEDSVETLSSAIEGSDAIIFAAGSGGSTGSDKTLLVDLDGAVKTMEAAEKLGVKRYVMVSAHQAHNRENWSEALMPYYAAKHYADKILEQSSLDYTIVRPGGLLNEEGTGHVSIAENLKRGSVSREDVANVIVASLLNENTIRRSFDLISGEDSIENAIASL</sequence>
<dbReference type="InterPro" id="IPR036291">
    <property type="entry name" value="NAD(P)-bd_dom_sf"/>
</dbReference>
<dbReference type="SUPFAM" id="SSF51735">
    <property type="entry name" value="NAD(P)-binding Rossmann-fold domains"/>
    <property type="match status" value="1"/>
</dbReference>
<accession>A0A0J6D197</accession>
<dbReference type="PATRIC" id="fig|157733.3.peg.2531"/>
<dbReference type="STRING" id="157733.AB986_01610"/>
<dbReference type="AlphaFoldDB" id="A0A0J6D197"/>
<dbReference type="PANTHER" id="PTHR15020">
    <property type="entry name" value="FLAVIN REDUCTASE-RELATED"/>
    <property type="match status" value="1"/>
</dbReference>
<reference evidence="2" key="1">
    <citation type="submission" date="2015-06" db="EMBL/GenBank/DDBJ databases">
        <authorList>
            <person name="Liu B."/>
            <person name="Wang J."/>
            <person name="Zhu Y."/>
            <person name="Liu G."/>
            <person name="Chen Q."/>
            <person name="Zheng C."/>
            <person name="Che J."/>
            <person name="Ge C."/>
            <person name="Shi H."/>
            <person name="Pan Z."/>
            <person name="Liu X."/>
        </authorList>
    </citation>
    <scope>NUCLEOTIDE SEQUENCE [LARGE SCALE GENOMIC DNA]</scope>
    <source>
        <strain evidence="2">DSM 16346</strain>
    </source>
</reference>
<name>A0A0J6D197_9BACL</name>